<dbReference type="EMBL" id="FOZX01000012">
    <property type="protein sequence ID" value="SFT03491.1"/>
    <property type="molecule type" value="Genomic_DNA"/>
</dbReference>
<reference evidence="2" key="1">
    <citation type="submission" date="2016-10" db="EMBL/GenBank/DDBJ databases">
        <authorList>
            <person name="Varghese N."/>
            <person name="Submissions S."/>
        </authorList>
    </citation>
    <scope>NUCLEOTIDE SEQUENCE [LARGE SCALE GENOMIC DNA]</scope>
    <source>
        <strain evidence="2">DSM 44771</strain>
    </source>
</reference>
<accession>A0A1I6UPW8</accession>
<protein>
    <submittedName>
        <fullName evidence="1">Uncharacterized protein</fullName>
    </submittedName>
</protein>
<sequence>MARPVRFITFVDIDDWNIGPGQIAMSARHDMELDDGGLILLLDDRGWAGMATWSSQSPTVIRETARAVVGPDEPFGEWSREDMEAGHWKFVQRRCQEQGADISIAELERLPHEVVLSDRLVALLDENRG</sequence>
<organism evidence="1 2">
    <name type="scientific">Saccharopolyspora flava</name>
    <dbReference type="NCBI Taxonomy" id="95161"/>
    <lineage>
        <taxon>Bacteria</taxon>
        <taxon>Bacillati</taxon>
        <taxon>Actinomycetota</taxon>
        <taxon>Actinomycetes</taxon>
        <taxon>Pseudonocardiales</taxon>
        <taxon>Pseudonocardiaceae</taxon>
        <taxon>Saccharopolyspora</taxon>
    </lineage>
</organism>
<name>A0A1I6UPW8_9PSEU</name>
<evidence type="ECO:0000313" key="1">
    <source>
        <dbReference type="EMBL" id="SFT03491.1"/>
    </source>
</evidence>
<gene>
    <name evidence="1" type="ORF">SAMN05660874_05144</name>
</gene>
<dbReference type="RefSeq" id="WP_245776123.1">
    <property type="nucleotide sequence ID" value="NZ_FOZX01000012.1"/>
</dbReference>
<evidence type="ECO:0000313" key="2">
    <source>
        <dbReference type="Proteomes" id="UP000198852"/>
    </source>
</evidence>
<keyword evidence="2" id="KW-1185">Reference proteome</keyword>
<dbReference type="Proteomes" id="UP000198852">
    <property type="component" value="Unassembled WGS sequence"/>
</dbReference>
<dbReference type="AlphaFoldDB" id="A0A1I6UPW8"/>
<proteinExistence type="predicted"/>